<protein>
    <submittedName>
        <fullName evidence="1">Uncharacterized protein</fullName>
    </submittedName>
</protein>
<dbReference type="Proteomes" id="UP000663825">
    <property type="component" value="Unassembled WGS sequence"/>
</dbReference>
<organism evidence="1 3">
    <name type="scientific">Rotaria socialis</name>
    <dbReference type="NCBI Taxonomy" id="392032"/>
    <lineage>
        <taxon>Eukaryota</taxon>
        <taxon>Metazoa</taxon>
        <taxon>Spiralia</taxon>
        <taxon>Gnathifera</taxon>
        <taxon>Rotifera</taxon>
        <taxon>Eurotatoria</taxon>
        <taxon>Bdelloidea</taxon>
        <taxon>Philodinida</taxon>
        <taxon>Philodinidae</taxon>
        <taxon>Rotaria</taxon>
    </lineage>
</organism>
<comment type="caution">
    <text evidence="1">The sequence shown here is derived from an EMBL/GenBank/DDBJ whole genome shotgun (WGS) entry which is preliminary data.</text>
</comment>
<reference evidence="1" key="1">
    <citation type="submission" date="2021-02" db="EMBL/GenBank/DDBJ databases">
        <authorList>
            <person name="Nowell W R."/>
        </authorList>
    </citation>
    <scope>NUCLEOTIDE SEQUENCE</scope>
</reference>
<sequence length="89" mass="10419">FNIRDLFPSYFTHMQSDERSSTSSINPAQLKSFTDNQNSNSYLISILRSLLSFTSFHSSPVTYFFFVHLNSLYWIDILNTTKTNIDRHT</sequence>
<dbReference type="AlphaFoldDB" id="A0A817W5I3"/>
<evidence type="ECO:0000313" key="1">
    <source>
        <dbReference type="EMBL" id="CAF3351843.1"/>
    </source>
</evidence>
<dbReference type="Proteomes" id="UP000663873">
    <property type="component" value="Unassembled WGS sequence"/>
</dbReference>
<gene>
    <name evidence="1" type="ORF">TIS948_LOCUS23357</name>
    <name evidence="2" type="ORF">UJA718_LOCUS32818</name>
</gene>
<evidence type="ECO:0000313" key="2">
    <source>
        <dbReference type="EMBL" id="CAF4635461.1"/>
    </source>
</evidence>
<dbReference type="EMBL" id="CAJOBP010028456">
    <property type="protein sequence ID" value="CAF4635461.1"/>
    <property type="molecule type" value="Genomic_DNA"/>
</dbReference>
<dbReference type="EMBL" id="CAJNXB010004008">
    <property type="protein sequence ID" value="CAF3351843.1"/>
    <property type="molecule type" value="Genomic_DNA"/>
</dbReference>
<name>A0A817W5I3_9BILA</name>
<accession>A0A817W5I3</accession>
<keyword evidence="4" id="KW-1185">Reference proteome</keyword>
<evidence type="ECO:0000313" key="4">
    <source>
        <dbReference type="Proteomes" id="UP000663873"/>
    </source>
</evidence>
<dbReference type="OrthoDB" id="10066945at2759"/>
<proteinExistence type="predicted"/>
<feature type="non-terminal residue" evidence="1">
    <location>
        <position position="1"/>
    </location>
</feature>
<evidence type="ECO:0000313" key="3">
    <source>
        <dbReference type="Proteomes" id="UP000663825"/>
    </source>
</evidence>